<proteinExistence type="predicted"/>
<dbReference type="Proteomes" id="UP000500938">
    <property type="component" value="Chromosome"/>
</dbReference>
<keyword evidence="4" id="KW-1185">Reference proteome</keyword>
<dbReference type="RefSeq" id="WP_171224812.1">
    <property type="nucleotide sequence ID" value="NZ_CP053085.1"/>
</dbReference>
<keyword evidence="1" id="KW-0521">NADP</keyword>
<accession>A0A6M4IRB2</accession>
<organism evidence="3 4">
    <name type="scientific">Gemmatimonas groenlandica</name>
    <dbReference type="NCBI Taxonomy" id="2732249"/>
    <lineage>
        <taxon>Bacteria</taxon>
        <taxon>Pseudomonadati</taxon>
        <taxon>Gemmatimonadota</taxon>
        <taxon>Gemmatimonadia</taxon>
        <taxon>Gemmatimonadales</taxon>
        <taxon>Gemmatimonadaceae</taxon>
        <taxon>Gemmatimonas</taxon>
    </lineage>
</organism>
<sequence length="251" mass="26847">MTPASMHAMASPRRTLITGAARPLGVELVRQCLIRGDKVYAAARNPARVPVLADLRAEYGGLELIALDPADPSLVADAVPVLESLTDSLDQLIIAPAEPGQHEKLADSERDEALSTLSGTGLTEHYRRHAVAPLLLVRTLLPFLANRDGARVLVVSSWLGSLAGKTQGGDYATCASGAALHMHMRAVAHDLSEERIVLMLGNPGHFATTPDGPAFRVPIDEAAIGLLSQMERLPREKTGSFLDWTGAERAW</sequence>
<dbReference type="GO" id="GO:0016491">
    <property type="term" value="F:oxidoreductase activity"/>
    <property type="evidence" value="ECO:0007669"/>
    <property type="project" value="UniProtKB-KW"/>
</dbReference>
<dbReference type="EMBL" id="CP053085">
    <property type="protein sequence ID" value="QJR35382.1"/>
    <property type="molecule type" value="Genomic_DNA"/>
</dbReference>
<gene>
    <name evidence="3" type="ORF">HKW67_07620</name>
</gene>
<reference evidence="3 4" key="1">
    <citation type="submission" date="2020-05" db="EMBL/GenBank/DDBJ databases">
        <title>Complete genome sequence of Gemmatimonas greenlandica TET16.</title>
        <authorList>
            <person name="Zeng Y."/>
        </authorList>
    </citation>
    <scope>NUCLEOTIDE SEQUENCE [LARGE SCALE GENOMIC DNA]</scope>
    <source>
        <strain evidence="3 4">TET16</strain>
    </source>
</reference>
<protein>
    <submittedName>
        <fullName evidence="3">SDR family NAD(P)-dependent oxidoreductase</fullName>
    </submittedName>
</protein>
<dbReference type="PANTHER" id="PTHR43544:SF7">
    <property type="entry name" value="NADB-LER2"/>
    <property type="match status" value="1"/>
</dbReference>
<evidence type="ECO:0000256" key="1">
    <source>
        <dbReference type="ARBA" id="ARBA00022857"/>
    </source>
</evidence>
<dbReference type="KEGG" id="ggr:HKW67_07620"/>
<dbReference type="SUPFAM" id="SSF51735">
    <property type="entry name" value="NAD(P)-binding Rossmann-fold domains"/>
    <property type="match status" value="1"/>
</dbReference>
<dbReference type="InterPro" id="IPR036291">
    <property type="entry name" value="NAD(P)-bd_dom_sf"/>
</dbReference>
<dbReference type="InterPro" id="IPR051468">
    <property type="entry name" value="Fungal_SecMetab_SDRs"/>
</dbReference>
<name>A0A6M4IRB2_9BACT</name>
<evidence type="ECO:0000313" key="4">
    <source>
        <dbReference type="Proteomes" id="UP000500938"/>
    </source>
</evidence>
<dbReference type="AlphaFoldDB" id="A0A6M4IRB2"/>
<evidence type="ECO:0000256" key="2">
    <source>
        <dbReference type="ARBA" id="ARBA00023002"/>
    </source>
</evidence>
<dbReference type="Pfam" id="PF00106">
    <property type="entry name" value="adh_short"/>
    <property type="match status" value="1"/>
</dbReference>
<evidence type="ECO:0000313" key="3">
    <source>
        <dbReference type="EMBL" id="QJR35382.1"/>
    </source>
</evidence>
<dbReference type="Gene3D" id="3.40.50.720">
    <property type="entry name" value="NAD(P)-binding Rossmann-like Domain"/>
    <property type="match status" value="1"/>
</dbReference>
<dbReference type="GO" id="GO:0005737">
    <property type="term" value="C:cytoplasm"/>
    <property type="evidence" value="ECO:0007669"/>
    <property type="project" value="TreeGrafter"/>
</dbReference>
<keyword evidence="2" id="KW-0560">Oxidoreductase</keyword>
<dbReference type="InterPro" id="IPR002347">
    <property type="entry name" value="SDR_fam"/>
</dbReference>
<dbReference type="PANTHER" id="PTHR43544">
    <property type="entry name" value="SHORT-CHAIN DEHYDROGENASE/REDUCTASE"/>
    <property type="match status" value="1"/>
</dbReference>